<gene>
    <name evidence="1" type="ORF">H1191_08270</name>
</gene>
<reference evidence="1 2" key="1">
    <citation type="submission" date="2020-07" db="EMBL/GenBank/DDBJ databases">
        <authorList>
            <person name="Feng H."/>
        </authorList>
    </citation>
    <scope>NUCLEOTIDE SEQUENCE [LARGE SCALE GENOMIC DNA]</scope>
    <source>
        <strain evidence="2">s-10</strain>
    </source>
</reference>
<organism evidence="1 2">
    <name type="scientific">Paenactinomyces guangxiensis</name>
    <dbReference type="NCBI Taxonomy" id="1490290"/>
    <lineage>
        <taxon>Bacteria</taxon>
        <taxon>Bacillati</taxon>
        <taxon>Bacillota</taxon>
        <taxon>Bacilli</taxon>
        <taxon>Bacillales</taxon>
        <taxon>Thermoactinomycetaceae</taxon>
        <taxon>Paenactinomyces</taxon>
    </lineage>
</organism>
<evidence type="ECO:0000313" key="1">
    <source>
        <dbReference type="EMBL" id="MBA4494299.1"/>
    </source>
</evidence>
<comment type="caution">
    <text evidence="1">The sequence shown here is derived from an EMBL/GenBank/DDBJ whole genome shotgun (WGS) entry which is preliminary data.</text>
</comment>
<dbReference type="EMBL" id="JACEIQ010000006">
    <property type="protein sequence ID" value="MBA4494299.1"/>
    <property type="molecule type" value="Genomic_DNA"/>
</dbReference>
<evidence type="ECO:0008006" key="3">
    <source>
        <dbReference type="Google" id="ProtNLM"/>
    </source>
</evidence>
<keyword evidence="2" id="KW-1185">Reference proteome</keyword>
<accession>A0A7W2A8L2</accession>
<evidence type="ECO:0000313" key="2">
    <source>
        <dbReference type="Proteomes" id="UP000535491"/>
    </source>
</evidence>
<name>A0A7W2A8L2_9BACL</name>
<sequence>MRKADLLDELRSEVGVVSDKSYGEIDKLYQFVCHILSEKVPVYQCVSIYLAKSAIFQCKYHNGCRLLPDVIPFGEGFLSLAAVRGGVVREKRGGRTEVFVPFYQGHHLIGELVVIGKPGGVIDDEDVSLFCELASLFETKVKECNS</sequence>
<dbReference type="SUPFAM" id="SSF55781">
    <property type="entry name" value="GAF domain-like"/>
    <property type="match status" value="1"/>
</dbReference>
<dbReference type="Proteomes" id="UP000535491">
    <property type="component" value="Unassembled WGS sequence"/>
</dbReference>
<protein>
    <recommendedName>
        <fullName evidence="3">GAF domain-containing protein</fullName>
    </recommendedName>
</protein>
<dbReference type="AlphaFoldDB" id="A0A7W2A8L2"/>
<proteinExistence type="predicted"/>
<dbReference type="RefSeq" id="WP_181751538.1">
    <property type="nucleotide sequence ID" value="NZ_JACEIQ010000006.1"/>
</dbReference>